<dbReference type="Proteomes" id="UP000749559">
    <property type="component" value="Unassembled WGS sequence"/>
</dbReference>
<evidence type="ECO:0000313" key="1">
    <source>
        <dbReference type="EMBL" id="CAH1790442.1"/>
    </source>
</evidence>
<organism evidence="1 2">
    <name type="scientific">Owenia fusiformis</name>
    <name type="common">Polychaete worm</name>
    <dbReference type="NCBI Taxonomy" id="6347"/>
    <lineage>
        <taxon>Eukaryota</taxon>
        <taxon>Metazoa</taxon>
        <taxon>Spiralia</taxon>
        <taxon>Lophotrochozoa</taxon>
        <taxon>Annelida</taxon>
        <taxon>Polychaeta</taxon>
        <taxon>Sedentaria</taxon>
        <taxon>Canalipalpata</taxon>
        <taxon>Sabellida</taxon>
        <taxon>Oweniida</taxon>
        <taxon>Oweniidae</taxon>
        <taxon>Owenia</taxon>
    </lineage>
</organism>
<dbReference type="AlphaFoldDB" id="A0A8J1UYR6"/>
<protein>
    <submittedName>
        <fullName evidence="1">Uncharacterized protein</fullName>
    </submittedName>
</protein>
<keyword evidence="2" id="KW-1185">Reference proteome</keyword>
<reference evidence="1" key="1">
    <citation type="submission" date="2022-03" db="EMBL/GenBank/DDBJ databases">
        <authorList>
            <person name="Martin C."/>
        </authorList>
    </citation>
    <scope>NUCLEOTIDE SEQUENCE</scope>
</reference>
<proteinExistence type="predicted"/>
<accession>A0A8J1UYR6</accession>
<gene>
    <name evidence="1" type="ORF">OFUS_LOCUS15647</name>
</gene>
<sequence>MKGFLGALGPFIGLVMTFVPSAELEFMKNMMKEIDNHFDRVDSRFDDVERLIKWTETAIQFGEIETALGALEEEYRLFYKSTASSGNRKELFIKSYDSNYISCRHKIVPGNS</sequence>
<name>A0A8J1UYR6_OWEFU</name>
<dbReference type="EMBL" id="CAIIXF020000007">
    <property type="protein sequence ID" value="CAH1790442.1"/>
    <property type="molecule type" value="Genomic_DNA"/>
</dbReference>
<comment type="caution">
    <text evidence="1">The sequence shown here is derived from an EMBL/GenBank/DDBJ whole genome shotgun (WGS) entry which is preliminary data.</text>
</comment>
<evidence type="ECO:0000313" key="2">
    <source>
        <dbReference type="Proteomes" id="UP000749559"/>
    </source>
</evidence>